<feature type="transmembrane region" description="Helical" evidence="1">
    <location>
        <begin position="169"/>
        <end position="198"/>
    </location>
</feature>
<dbReference type="Proteomes" id="UP000360750">
    <property type="component" value="Unassembled WGS sequence"/>
</dbReference>
<comment type="caution">
    <text evidence="2">The sequence shown here is derived from an EMBL/GenBank/DDBJ whole genome shotgun (WGS) entry which is preliminary data.</text>
</comment>
<dbReference type="RefSeq" id="WP_131734207.1">
    <property type="nucleotide sequence ID" value="NZ_CAACYD010000006.1"/>
</dbReference>
<name>A0ABD7V2K9_9ACTN</name>
<accession>A0ABD7V2K9</accession>
<evidence type="ECO:0000313" key="3">
    <source>
        <dbReference type="Proteomes" id="UP000360750"/>
    </source>
</evidence>
<organism evidence="2 3">
    <name type="scientific">Gordonia paraffinivorans</name>
    <dbReference type="NCBI Taxonomy" id="175628"/>
    <lineage>
        <taxon>Bacteria</taxon>
        <taxon>Bacillati</taxon>
        <taxon>Actinomycetota</taxon>
        <taxon>Actinomycetes</taxon>
        <taxon>Mycobacteriales</taxon>
        <taxon>Gordoniaceae</taxon>
        <taxon>Gordonia</taxon>
    </lineage>
</organism>
<feature type="transmembrane region" description="Helical" evidence="1">
    <location>
        <begin position="69"/>
        <end position="95"/>
    </location>
</feature>
<feature type="transmembrane region" description="Helical" evidence="1">
    <location>
        <begin position="218"/>
        <end position="237"/>
    </location>
</feature>
<proteinExistence type="predicted"/>
<keyword evidence="1" id="KW-0812">Transmembrane</keyword>
<sequence>MVTARPVTAIPGRWAARGRHLAGRAVARGLASLATFGRAVQIGMSSFVYLVTDLVTLRFPWRDAVRQAWLLVTVTAIPAVLVSVPFGVIVAVQVGSLTQQVGASSVSGAAGGLGVIQQGAPIVVALLIGGAGGAAIASDLGARSMREEIDALRSMGVDPLRRLVAPRMAAIIAVAPLLCMLVIFMGLTTGYVIAVTFQDITPGSYTSSFSAFASTSDLAVAVAKSLIFGVVVVVIAAQRGLETRYGPKAVADSVNAAVVLGVVVAFGINLVITQLVTMFLPQRVG</sequence>
<feature type="transmembrane region" description="Helical" evidence="1">
    <location>
        <begin position="258"/>
        <end position="280"/>
    </location>
</feature>
<dbReference type="InterPro" id="IPR030802">
    <property type="entry name" value="Permease_MalE"/>
</dbReference>
<keyword evidence="1" id="KW-1133">Transmembrane helix</keyword>
<protein>
    <submittedName>
        <fullName evidence="2">Probable phospholipid ABC transporter permease protein mlaE</fullName>
    </submittedName>
</protein>
<dbReference type="EMBL" id="CAACYD010000006">
    <property type="protein sequence ID" value="VFA88484.1"/>
    <property type="molecule type" value="Genomic_DNA"/>
</dbReference>
<feature type="transmembrane region" description="Helical" evidence="1">
    <location>
        <begin position="115"/>
        <end position="137"/>
    </location>
</feature>
<dbReference type="GeneID" id="60750037"/>
<dbReference type="PANTHER" id="PTHR30188">
    <property type="entry name" value="ABC TRANSPORTER PERMEASE PROTEIN-RELATED"/>
    <property type="match status" value="1"/>
</dbReference>
<keyword evidence="1" id="KW-0472">Membrane</keyword>
<dbReference type="Pfam" id="PF02405">
    <property type="entry name" value="MlaE"/>
    <property type="match status" value="1"/>
</dbReference>
<evidence type="ECO:0000313" key="2">
    <source>
        <dbReference type="EMBL" id="VFA88484.1"/>
    </source>
</evidence>
<gene>
    <name evidence="2" type="primary">mlaE_6</name>
    <name evidence="2" type="ORF">NCTC8139_02029</name>
</gene>
<dbReference type="AlphaFoldDB" id="A0ABD7V2K9"/>
<evidence type="ECO:0000256" key="1">
    <source>
        <dbReference type="SAM" id="Phobius"/>
    </source>
</evidence>
<dbReference type="PANTHER" id="PTHR30188:SF4">
    <property type="entry name" value="PROTEIN TRIGALACTOSYLDIACYLGLYCEROL 1, CHLOROPLASTIC"/>
    <property type="match status" value="1"/>
</dbReference>
<reference evidence="2 3" key="1">
    <citation type="submission" date="2019-02" db="EMBL/GenBank/DDBJ databases">
        <authorList>
            <consortium name="Pathogen Informatics"/>
        </authorList>
    </citation>
    <scope>NUCLEOTIDE SEQUENCE [LARGE SCALE GENOMIC DNA]</scope>
    <source>
        <strain evidence="2 3">3012STDY6756503</strain>
    </source>
</reference>